<dbReference type="GO" id="GO:0005634">
    <property type="term" value="C:nucleus"/>
    <property type="evidence" value="ECO:0007669"/>
    <property type="project" value="TreeGrafter"/>
</dbReference>
<evidence type="ECO:0000256" key="7">
    <source>
        <dbReference type="SAM" id="MobiDB-lite"/>
    </source>
</evidence>
<evidence type="ECO:0000256" key="1">
    <source>
        <dbReference type="ARBA" id="ARBA00022527"/>
    </source>
</evidence>
<reference evidence="10" key="1">
    <citation type="submission" date="2022-11" db="UniProtKB">
        <authorList>
            <consortium name="WormBaseParasite"/>
        </authorList>
    </citation>
    <scope>IDENTIFICATION</scope>
</reference>
<feature type="region of interest" description="Disordered" evidence="7">
    <location>
        <begin position="1"/>
        <end position="35"/>
    </location>
</feature>
<evidence type="ECO:0000256" key="4">
    <source>
        <dbReference type="ARBA" id="ARBA00022777"/>
    </source>
</evidence>
<dbReference type="PANTHER" id="PTHR45646">
    <property type="entry name" value="SERINE/THREONINE-PROTEIN KINASE DOA-RELATED"/>
    <property type="match status" value="1"/>
</dbReference>
<dbReference type="WBParaSite" id="scaffold10257_cov224.g14642">
    <property type="protein sequence ID" value="scaffold10257_cov224.g14642"/>
    <property type="gene ID" value="scaffold10257_cov224.g14642"/>
</dbReference>
<dbReference type="InterPro" id="IPR051175">
    <property type="entry name" value="CLK_kinases"/>
</dbReference>
<feature type="domain" description="Protein kinase" evidence="8">
    <location>
        <begin position="112"/>
        <end position="513"/>
    </location>
</feature>
<evidence type="ECO:0000256" key="2">
    <source>
        <dbReference type="ARBA" id="ARBA00022679"/>
    </source>
</evidence>
<keyword evidence="1" id="KW-0723">Serine/threonine-protein kinase</keyword>
<dbReference type="Proteomes" id="UP000887561">
    <property type="component" value="Unplaced"/>
</dbReference>
<accession>A0A915LFF6</accession>
<evidence type="ECO:0000313" key="9">
    <source>
        <dbReference type="Proteomes" id="UP000887561"/>
    </source>
</evidence>
<dbReference type="Pfam" id="PF00069">
    <property type="entry name" value="Pkinase"/>
    <property type="match status" value="1"/>
</dbReference>
<dbReference type="Gene3D" id="1.10.510.10">
    <property type="entry name" value="Transferase(Phosphotransferase) domain 1"/>
    <property type="match status" value="1"/>
</dbReference>
<dbReference type="AlphaFoldDB" id="A0A915LFF6"/>
<sequence>MEETPSNSNNKSEKTLQEEKENDANSSSISLTETTKSQFTGENKNIFVDNLEINKQRKDFEHFNINTRINKFKGMAGSSMRNCVSDPQLYRGFNHWYSLCVENLKSVSIRQNEFSKKNNSSSLGSSKKSTEEYKNRIEQLDVAAAKLLAVAENFEEDERRLMAASASERLEAMGIPSPNIGEQRKNQQEMEEFKSKQILSPTFSGRFRAGNVTQNITASTTPSHIPLVAVPIDQQIDDVQQQQQPSSSPLTTPKFRQPPEHRAARSGLAKTLSLFASIEDKNEGSQKSVSGNTEGETGTSTTDAANTSDNSERREEHSQAPPPSSHKLSQSKPLDFKATVQLDNYSTQTDKNEDDATVRLIDLGSATFDHEHHSTIVSTRHYRAPEVILELGWSQPCDVWSIGCIMFELYTGQTLFQTHDNREHLAMMERILENIPYRMGRKTKTKYFYHGRLDWNERTSAGQYVRDNCKPLMRYMQSNNEEHQQLFNLIDRMLDYEPSSRIVLAEALRHSYFDRLDSNLRARVDGVKINNGEGQNGVGGRVV</sequence>
<feature type="region of interest" description="Disordered" evidence="7">
    <location>
        <begin position="237"/>
        <end position="333"/>
    </location>
</feature>
<name>A0A915LFF6_MELJA</name>
<feature type="compositionally biased region" description="Basic and acidic residues" evidence="7">
    <location>
        <begin position="11"/>
        <end position="23"/>
    </location>
</feature>
<feature type="compositionally biased region" description="Low complexity" evidence="7">
    <location>
        <begin position="237"/>
        <end position="249"/>
    </location>
</feature>
<dbReference type="GO" id="GO:0005524">
    <property type="term" value="F:ATP binding"/>
    <property type="evidence" value="ECO:0007669"/>
    <property type="project" value="UniProtKB-KW"/>
</dbReference>
<dbReference type="PROSITE" id="PS50011">
    <property type="entry name" value="PROTEIN_KINASE_DOM"/>
    <property type="match status" value="1"/>
</dbReference>
<organism evidence="9 10">
    <name type="scientific">Meloidogyne javanica</name>
    <name type="common">Root-knot nematode worm</name>
    <dbReference type="NCBI Taxonomy" id="6303"/>
    <lineage>
        <taxon>Eukaryota</taxon>
        <taxon>Metazoa</taxon>
        <taxon>Ecdysozoa</taxon>
        <taxon>Nematoda</taxon>
        <taxon>Chromadorea</taxon>
        <taxon>Rhabditida</taxon>
        <taxon>Tylenchina</taxon>
        <taxon>Tylenchomorpha</taxon>
        <taxon>Tylenchoidea</taxon>
        <taxon>Meloidogynidae</taxon>
        <taxon>Meloidogyninae</taxon>
        <taxon>Meloidogyne</taxon>
        <taxon>Meloidogyne incognita group</taxon>
    </lineage>
</organism>
<feature type="compositionally biased region" description="Low complexity" evidence="7">
    <location>
        <begin position="290"/>
        <end position="302"/>
    </location>
</feature>
<keyword evidence="9" id="KW-1185">Reference proteome</keyword>
<feature type="compositionally biased region" description="Polar residues" evidence="7">
    <location>
        <begin position="24"/>
        <end position="35"/>
    </location>
</feature>
<keyword evidence="2" id="KW-0808">Transferase</keyword>
<dbReference type="GO" id="GO:0004674">
    <property type="term" value="F:protein serine/threonine kinase activity"/>
    <property type="evidence" value="ECO:0007669"/>
    <property type="project" value="UniProtKB-KW"/>
</dbReference>
<evidence type="ECO:0000256" key="5">
    <source>
        <dbReference type="ARBA" id="ARBA00022840"/>
    </source>
</evidence>
<dbReference type="InterPro" id="IPR011009">
    <property type="entry name" value="Kinase-like_dom_sf"/>
</dbReference>
<evidence type="ECO:0000256" key="3">
    <source>
        <dbReference type="ARBA" id="ARBA00022741"/>
    </source>
</evidence>
<evidence type="ECO:0000256" key="6">
    <source>
        <dbReference type="ARBA" id="ARBA00037966"/>
    </source>
</evidence>
<keyword evidence="5" id="KW-0067">ATP-binding</keyword>
<proteinExistence type="inferred from homology"/>
<dbReference type="SMART" id="SM00220">
    <property type="entry name" value="S_TKc"/>
    <property type="match status" value="1"/>
</dbReference>
<evidence type="ECO:0000313" key="10">
    <source>
        <dbReference type="WBParaSite" id="scaffold10257_cov224.g14642"/>
    </source>
</evidence>
<dbReference type="GO" id="GO:0043484">
    <property type="term" value="P:regulation of RNA splicing"/>
    <property type="evidence" value="ECO:0007669"/>
    <property type="project" value="TreeGrafter"/>
</dbReference>
<dbReference type="SUPFAM" id="SSF56112">
    <property type="entry name" value="Protein kinase-like (PK-like)"/>
    <property type="match status" value="1"/>
</dbReference>
<keyword evidence="4" id="KW-0418">Kinase</keyword>
<dbReference type="PANTHER" id="PTHR45646:SF11">
    <property type="entry name" value="SERINE_THREONINE-PROTEIN KINASE DOA"/>
    <property type="match status" value="1"/>
</dbReference>
<keyword evidence="3" id="KW-0547">Nucleotide-binding</keyword>
<comment type="similarity">
    <text evidence="6">Belongs to the protein kinase superfamily. CMGC Ser/Thr protein kinase family. Lammer subfamily.</text>
</comment>
<dbReference type="InterPro" id="IPR000719">
    <property type="entry name" value="Prot_kinase_dom"/>
</dbReference>
<protein>
    <submittedName>
        <fullName evidence="10">Protein kinase domain-containing protein</fullName>
    </submittedName>
</protein>
<evidence type="ECO:0000259" key="8">
    <source>
        <dbReference type="PROSITE" id="PS50011"/>
    </source>
</evidence>
<feature type="compositionally biased region" description="Polar residues" evidence="7">
    <location>
        <begin position="1"/>
        <end position="10"/>
    </location>
</feature>